<dbReference type="InterPro" id="IPR029039">
    <property type="entry name" value="Flavoprotein-like_sf"/>
</dbReference>
<dbReference type="SUPFAM" id="SSF52218">
    <property type="entry name" value="Flavoproteins"/>
    <property type="match status" value="1"/>
</dbReference>
<evidence type="ECO:0000259" key="1">
    <source>
        <dbReference type="Pfam" id="PF03358"/>
    </source>
</evidence>
<name>A0A139AWD5_GONPJ</name>
<dbReference type="PANTHER" id="PTHR30543:SF21">
    <property type="entry name" value="NAD(P)H-DEPENDENT FMN REDUCTASE LOT6"/>
    <property type="match status" value="1"/>
</dbReference>
<accession>A0A139AWD5</accession>
<dbReference type="Gene3D" id="3.40.50.360">
    <property type="match status" value="1"/>
</dbReference>
<evidence type="ECO:0000313" key="2">
    <source>
        <dbReference type="EMBL" id="KXS21019.1"/>
    </source>
</evidence>
<protein>
    <submittedName>
        <fullName evidence="2">Flavo protein</fullName>
    </submittedName>
</protein>
<dbReference type="GO" id="GO:0005829">
    <property type="term" value="C:cytosol"/>
    <property type="evidence" value="ECO:0007669"/>
    <property type="project" value="TreeGrafter"/>
</dbReference>
<dbReference type="OrthoDB" id="68575at2759"/>
<organism evidence="2 3">
    <name type="scientific">Gonapodya prolifera (strain JEL478)</name>
    <name type="common">Monoblepharis prolifera</name>
    <dbReference type="NCBI Taxonomy" id="1344416"/>
    <lineage>
        <taxon>Eukaryota</taxon>
        <taxon>Fungi</taxon>
        <taxon>Fungi incertae sedis</taxon>
        <taxon>Chytridiomycota</taxon>
        <taxon>Chytridiomycota incertae sedis</taxon>
        <taxon>Monoblepharidomycetes</taxon>
        <taxon>Monoblepharidales</taxon>
        <taxon>Gonapodyaceae</taxon>
        <taxon>Gonapodya</taxon>
    </lineage>
</organism>
<dbReference type="GO" id="GO:0010181">
    <property type="term" value="F:FMN binding"/>
    <property type="evidence" value="ECO:0007669"/>
    <property type="project" value="TreeGrafter"/>
</dbReference>
<feature type="domain" description="NADPH-dependent FMN reductase-like" evidence="1">
    <location>
        <begin position="8"/>
        <end position="151"/>
    </location>
</feature>
<dbReference type="InterPro" id="IPR050712">
    <property type="entry name" value="NAD(P)H-dep_reductase"/>
</dbReference>
<gene>
    <name evidence="2" type="ORF">M427DRAFT_131173</name>
</gene>
<dbReference type="STRING" id="1344416.A0A139AWD5"/>
<reference evidence="2 3" key="1">
    <citation type="journal article" date="2015" name="Genome Biol. Evol.">
        <title>Phylogenomic analyses indicate that early fungi evolved digesting cell walls of algal ancestors of land plants.</title>
        <authorList>
            <person name="Chang Y."/>
            <person name="Wang S."/>
            <person name="Sekimoto S."/>
            <person name="Aerts A.L."/>
            <person name="Choi C."/>
            <person name="Clum A."/>
            <person name="LaButti K.M."/>
            <person name="Lindquist E.A."/>
            <person name="Yee Ngan C."/>
            <person name="Ohm R.A."/>
            <person name="Salamov A.A."/>
            <person name="Grigoriev I.V."/>
            <person name="Spatafora J.W."/>
            <person name="Berbee M.L."/>
        </authorList>
    </citation>
    <scope>NUCLEOTIDE SEQUENCE [LARGE SCALE GENOMIC DNA]</scope>
    <source>
        <strain evidence="2 3">JEL478</strain>
    </source>
</reference>
<dbReference type="InterPro" id="IPR005025">
    <property type="entry name" value="FMN_Rdtase-like_dom"/>
</dbReference>
<dbReference type="Pfam" id="PF03358">
    <property type="entry name" value="FMN_red"/>
    <property type="match status" value="1"/>
</dbReference>
<dbReference type="EMBL" id="KQ965734">
    <property type="protein sequence ID" value="KXS21019.1"/>
    <property type="molecule type" value="Genomic_DNA"/>
</dbReference>
<dbReference type="PANTHER" id="PTHR30543">
    <property type="entry name" value="CHROMATE REDUCTASE"/>
    <property type="match status" value="1"/>
</dbReference>
<keyword evidence="3" id="KW-1185">Reference proteome</keyword>
<dbReference type="GO" id="GO:0016491">
    <property type="term" value="F:oxidoreductase activity"/>
    <property type="evidence" value="ECO:0007669"/>
    <property type="project" value="InterPro"/>
</dbReference>
<evidence type="ECO:0000313" key="3">
    <source>
        <dbReference type="Proteomes" id="UP000070544"/>
    </source>
</evidence>
<dbReference type="AlphaFoldDB" id="A0A139AWD5"/>
<dbReference type="Proteomes" id="UP000070544">
    <property type="component" value="Unassembled WGS sequence"/>
</dbReference>
<proteinExistence type="predicted"/>
<sequence length="198" mass="21720">MPSSGPLRIVSVLGSIRPNRVGIHVAKYVNSIIEQRGHSLTFVDPAESQYDLPLLRRRFMDYKNGETVPENLQRLHEIFEAADVFVLIGPEYNTNVSPVLANLLDHFNNEYKRKAAAICSYSAGPAAGRLSGNNLRSMCAMLEMITVPMSLSWGAVGQSTFGADGVPHDAGMVGRTQKFIGEVEFYGQLMKTAREASS</sequence>